<dbReference type="SUPFAM" id="SSF53271">
    <property type="entry name" value="PRTase-like"/>
    <property type="match status" value="1"/>
</dbReference>
<sequence length="235" mass="26373">MKECLLCLSPLSSQTGWLPLLRGGSCTVLCTECKSKLRRLSGQLCACCGRDMQSLPAEYKRENRCMDCVRWEEGELGSVLQRNCSLYEYDEWMKEVVARFKFRGDAVLAEIFQEELLSCFRSHFSRSTAVLPVPLSGERLRERGFNQAALLAARLPVPQLAAVVRAHTEKQSKKSRLERLQGASPFRLEGSRDFGGEHILLVDDIYTTGTTLRQLAALLREHGAASVQSLTLCRS</sequence>
<dbReference type="CDD" id="cd06223">
    <property type="entry name" value="PRTases_typeI"/>
    <property type="match status" value="1"/>
</dbReference>
<keyword evidence="4" id="KW-1185">Reference proteome</keyword>
<dbReference type="Pfam" id="PF00156">
    <property type="entry name" value="Pribosyltran"/>
    <property type="match status" value="1"/>
</dbReference>
<evidence type="ECO:0000313" key="4">
    <source>
        <dbReference type="Proteomes" id="UP001156102"/>
    </source>
</evidence>
<feature type="domain" description="Phosphoribosyltransferase" evidence="2">
    <location>
        <begin position="143"/>
        <end position="234"/>
    </location>
</feature>
<evidence type="ECO:0000313" key="3">
    <source>
        <dbReference type="EMBL" id="MCP8967623.1"/>
    </source>
</evidence>
<organism evidence="3 4">
    <name type="scientific">Ectobacillus ponti</name>
    <dbReference type="NCBI Taxonomy" id="2961894"/>
    <lineage>
        <taxon>Bacteria</taxon>
        <taxon>Bacillati</taxon>
        <taxon>Bacillota</taxon>
        <taxon>Bacilli</taxon>
        <taxon>Bacillales</taxon>
        <taxon>Bacillaceae</taxon>
        <taxon>Ectobacillus</taxon>
    </lineage>
</organism>
<name>A0AA41X5M1_9BACI</name>
<dbReference type="PANTHER" id="PTHR47505">
    <property type="entry name" value="DNA UTILIZATION PROTEIN YHGH"/>
    <property type="match status" value="1"/>
</dbReference>
<dbReference type="EMBL" id="JANCLT010000002">
    <property type="protein sequence ID" value="MCP8967623.1"/>
    <property type="molecule type" value="Genomic_DNA"/>
</dbReference>
<proteinExistence type="inferred from homology"/>
<dbReference type="Proteomes" id="UP001156102">
    <property type="component" value="Unassembled WGS sequence"/>
</dbReference>
<comment type="caution">
    <text evidence="3">The sequence shown here is derived from an EMBL/GenBank/DDBJ whole genome shotgun (WGS) entry which is preliminary data.</text>
</comment>
<accession>A0AA41X5M1</accession>
<dbReference type="PANTHER" id="PTHR47505:SF1">
    <property type="entry name" value="DNA UTILIZATION PROTEIN YHGH"/>
    <property type="match status" value="1"/>
</dbReference>
<evidence type="ECO:0000256" key="1">
    <source>
        <dbReference type="ARBA" id="ARBA00008007"/>
    </source>
</evidence>
<dbReference type="InterPro" id="IPR051910">
    <property type="entry name" value="ComF/GntX_DNA_util-trans"/>
</dbReference>
<protein>
    <submittedName>
        <fullName evidence="3">ComF family protein</fullName>
    </submittedName>
</protein>
<reference evidence="3" key="1">
    <citation type="submission" date="2022-07" db="EMBL/GenBank/DDBJ databases">
        <authorList>
            <person name="Li W.-J."/>
            <person name="Deng Q.-Q."/>
        </authorList>
    </citation>
    <scope>NUCLEOTIDE SEQUENCE</scope>
    <source>
        <strain evidence="3">SYSU M60031</strain>
    </source>
</reference>
<evidence type="ECO:0000259" key="2">
    <source>
        <dbReference type="Pfam" id="PF00156"/>
    </source>
</evidence>
<dbReference type="InterPro" id="IPR000836">
    <property type="entry name" value="PRTase_dom"/>
</dbReference>
<dbReference type="AlphaFoldDB" id="A0AA41X5M1"/>
<dbReference type="RefSeq" id="WP_254757511.1">
    <property type="nucleotide sequence ID" value="NZ_JANCLT010000002.1"/>
</dbReference>
<comment type="similarity">
    <text evidence="1">Belongs to the ComF/GntX family.</text>
</comment>
<dbReference type="InterPro" id="IPR029057">
    <property type="entry name" value="PRTase-like"/>
</dbReference>
<gene>
    <name evidence="3" type="ORF">NK662_03605</name>
</gene>
<dbReference type="Gene3D" id="3.40.50.2020">
    <property type="match status" value="1"/>
</dbReference>